<dbReference type="InterPro" id="IPR036852">
    <property type="entry name" value="Peptidase_S8/S53_dom_sf"/>
</dbReference>
<feature type="active site" description="Charge relay system" evidence="2">
    <location>
        <position position="977"/>
    </location>
</feature>
<dbReference type="InterPro" id="IPR002110">
    <property type="entry name" value="Ankyrin_rpt"/>
</dbReference>
<feature type="compositionally biased region" description="Low complexity" evidence="3">
    <location>
        <begin position="1122"/>
        <end position="1135"/>
    </location>
</feature>
<dbReference type="Gene3D" id="1.25.40.20">
    <property type="entry name" value="Ankyrin repeat-containing domain"/>
    <property type="match status" value="1"/>
</dbReference>
<feature type="domain" description="Peptidase S8/S53" evidence="4">
    <location>
        <begin position="932"/>
        <end position="1170"/>
    </location>
</feature>
<feature type="region of interest" description="Disordered" evidence="3">
    <location>
        <begin position="1"/>
        <end position="64"/>
    </location>
</feature>
<reference evidence="5" key="2">
    <citation type="submission" date="2023-05" db="EMBL/GenBank/DDBJ databases">
        <authorList>
            <consortium name="Lawrence Berkeley National Laboratory"/>
            <person name="Steindorff A."/>
            <person name="Hensen N."/>
            <person name="Bonometti L."/>
            <person name="Westerberg I."/>
            <person name="Brannstrom I.O."/>
            <person name="Guillou S."/>
            <person name="Cros-Aarteil S."/>
            <person name="Calhoun S."/>
            <person name="Haridas S."/>
            <person name="Kuo A."/>
            <person name="Mondo S."/>
            <person name="Pangilinan J."/>
            <person name="Riley R."/>
            <person name="Labutti K."/>
            <person name="Andreopoulos B."/>
            <person name="Lipzen A."/>
            <person name="Chen C."/>
            <person name="Yanf M."/>
            <person name="Daum C."/>
            <person name="Ng V."/>
            <person name="Clum A."/>
            <person name="Ohm R."/>
            <person name="Martin F."/>
            <person name="Silar P."/>
            <person name="Natvig D."/>
            <person name="Lalanne C."/>
            <person name="Gautier V."/>
            <person name="Ament-Velasquez S.L."/>
            <person name="Kruys A."/>
            <person name="Hutchinson M.I."/>
            <person name="Powell A.J."/>
            <person name="Barry K."/>
            <person name="Miller A.N."/>
            <person name="Grigoriev I.V."/>
            <person name="Debuchy R."/>
            <person name="Gladieux P."/>
            <person name="Thoren M.H."/>
            <person name="Johannesson H."/>
        </authorList>
    </citation>
    <scope>NUCLEOTIDE SEQUENCE</scope>
    <source>
        <strain evidence="5">CBS 141.50</strain>
    </source>
</reference>
<accession>A0AAN6UYY3</accession>
<feature type="active site" description="Charge relay system" evidence="2">
    <location>
        <position position="1151"/>
    </location>
</feature>
<dbReference type="PROSITE" id="PS51892">
    <property type="entry name" value="SUBTILASE"/>
    <property type="match status" value="1"/>
</dbReference>
<dbReference type="SUPFAM" id="SSF52743">
    <property type="entry name" value="Subtilisin-like"/>
    <property type="match status" value="1"/>
</dbReference>
<dbReference type="SUPFAM" id="SSF48403">
    <property type="entry name" value="Ankyrin repeat"/>
    <property type="match status" value="1"/>
</dbReference>
<evidence type="ECO:0000256" key="3">
    <source>
        <dbReference type="SAM" id="MobiDB-lite"/>
    </source>
</evidence>
<dbReference type="Pfam" id="PF00082">
    <property type="entry name" value="Peptidase_S8"/>
    <property type="match status" value="1"/>
</dbReference>
<evidence type="ECO:0000313" key="6">
    <source>
        <dbReference type="Proteomes" id="UP001302676"/>
    </source>
</evidence>
<keyword evidence="2" id="KW-0720">Serine protease</keyword>
<proteinExistence type="inferred from homology"/>
<feature type="region of interest" description="Disordered" evidence="3">
    <location>
        <begin position="497"/>
        <end position="518"/>
    </location>
</feature>
<dbReference type="GeneID" id="87818117"/>
<dbReference type="AlphaFoldDB" id="A0AAN6UYY3"/>
<dbReference type="GO" id="GO:0006508">
    <property type="term" value="P:proteolysis"/>
    <property type="evidence" value="ECO:0007669"/>
    <property type="project" value="UniProtKB-KW"/>
</dbReference>
<evidence type="ECO:0000256" key="2">
    <source>
        <dbReference type="PROSITE-ProRule" id="PRU01240"/>
    </source>
</evidence>
<feature type="compositionally biased region" description="Basic and acidic residues" evidence="3">
    <location>
        <begin position="262"/>
        <end position="275"/>
    </location>
</feature>
<evidence type="ECO:0000256" key="1">
    <source>
        <dbReference type="ARBA" id="ARBA00022801"/>
    </source>
</evidence>
<feature type="active site" description="Charge relay system" evidence="2">
    <location>
        <position position="940"/>
    </location>
</feature>
<reference evidence="5" key="1">
    <citation type="journal article" date="2023" name="Mol. Phylogenet. Evol.">
        <title>Genome-scale phylogeny and comparative genomics of the fungal order Sordariales.</title>
        <authorList>
            <person name="Hensen N."/>
            <person name="Bonometti L."/>
            <person name="Westerberg I."/>
            <person name="Brannstrom I.O."/>
            <person name="Guillou S."/>
            <person name="Cros-Aarteil S."/>
            <person name="Calhoun S."/>
            <person name="Haridas S."/>
            <person name="Kuo A."/>
            <person name="Mondo S."/>
            <person name="Pangilinan J."/>
            <person name="Riley R."/>
            <person name="LaButti K."/>
            <person name="Andreopoulos B."/>
            <person name="Lipzen A."/>
            <person name="Chen C."/>
            <person name="Yan M."/>
            <person name="Daum C."/>
            <person name="Ng V."/>
            <person name="Clum A."/>
            <person name="Steindorff A."/>
            <person name="Ohm R.A."/>
            <person name="Martin F."/>
            <person name="Silar P."/>
            <person name="Natvig D.O."/>
            <person name="Lalanne C."/>
            <person name="Gautier V."/>
            <person name="Ament-Velasquez S.L."/>
            <person name="Kruys A."/>
            <person name="Hutchinson M.I."/>
            <person name="Powell A.J."/>
            <person name="Barry K."/>
            <person name="Miller A.N."/>
            <person name="Grigoriev I.V."/>
            <person name="Debuchy R."/>
            <person name="Gladieux P."/>
            <person name="Hiltunen Thoren M."/>
            <person name="Johannesson H."/>
        </authorList>
    </citation>
    <scope>NUCLEOTIDE SEQUENCE</scope>
    <source>
        <strain evidence="5">CBS 141.50</strain>
    </source>
</reference>
<dbReference type="Gene3D" id="3.40.50.200">
    <property type="entry name" value="Peptidase S8/S53 domain"/>
    <property type="match status" value="1"/>
</dbReference>
<dbReference type="InterPro" id="IPR023827">
    <property type="entry name" value="Peptidase_S8_Asp-AS"/>
</dbReference>
<keyword evidence="2" id="KW-0645">Protease</keyword>
<feature type="compositionally biased region" description="Basic and acidic residues" evidence="3">
    <location>
        <begin position="19"/>
        <end position="33"/>
    </location>
</feature>
<comment type="similarity">
    <text evidence="2">Belongs to the peptidase S8 family.</text>
</comment>
<keyword evidence="1 2" id="KW-0378">Hydrolase</keyword>
<organism evidence="5 6">
    <name type="scientific">Dichotomopilus funicola</name>
    <dbReference type="NCBI Taxonomy" id="1934379"/>
    <lineage>
        <taxon>Eukaryota</taxon>
        <taxon>Fungi</taxon>
        <taxon>Dikarya</taxon>
        <taxon>Ascomycota</taxon>
        <taxon>Pezizomycotina</taxon>
        <taxon>Sordariomycetes</taxon>
        <taxon>Sordariomycetidae</taxon>
        <taxon>Sordariales</taxon>
        <taxon>Chaetomiaceae</taxon>
        <taxon>Dichotomopilus</taxon>
    </lineage>
</organism>
<dbReference type="RefSeq" id="XP_062635011.1">
    <property type="nucleotide sequence ID" value="XM_062781504.1"/>
</dbReference>
<dbReference type="PROSITE" id="PS00136">
    <property type="entry name" value="SUBTILASE_ASP"/>
    <property type="match status" value="1"/>
</dbReference>
<feature type="region of interest" description="Disordered" evidence="3">
    <location>
        <begin position="573"/>
        <end position="609"/>
    </location>
</feature>
<feature type="compositionally biased region" description="Acidic residues" evidence="3">
    <location>
        <begin position="9"/>
        <end position="18"/>
    </location>
</feature>
<feature type="compositionally biased region" description="Low complexity" evidence="3">
    <location>
        <begin position="126"/>
        <end position="152"/>
    </location>
</feature>
<protein>
    <recommendedName>
        <fullName evidence="4">Peptidase S8/S53 domain-containing protein</fullName>
    </recommendedName>
</protein>
<sequence length="1254" mass="137671">MVANFISEDGPEIWDNGEDGDKYLHPNDGRNHSEGNYGGHDDDEYDEEEDEDEYDGHGDGDSVMEPSLEELQDFYARVIHDLHHDANFLRTFTEALAADEAGVAVPITTTTTTTTSPRPPPGYHQFSPSSSSASPFARSSSSSSSSSSSTTTRPPPIYPASYIYCTLPDQSNILHALIDAVHRQLVPVRSAALLTAQLVNVEFDLVSDRAVAPKQHEQWTPRGGKTPLEYAALYADCLDLVQVMCEVGLVARVSREEKERILQGERGDGVGHDGGDSAVGLGDGVHGHGDVEAAEAARGWGLKGVRSRLLEGLSPFIGGTTGRAEGPDGGVDADVDNGVSSEEKTLEEGMEGDPELAAGPNPFFELPDGTFLWQRIFWTDLIKNNEDSCLHIAIREGNNACADYLLSRIQLTNDTDSVLGLYDHNGLTALHLALDFDKCHDQSQVEFVRRLIAHYPPALAMNSGEMSYDGMAQAPPLSSPAVGSTASGGFGTFVSSVPGLDQNHTPQSRNRGFGGGRLSRDRSQLLEASSPAAAAAAAATVAVPLSGGVRRGPKVSAAPYRYFLESRERALFTQRAEARPQARKPRGQGGGSMNSGRSGMSGSGGVGGGGVQRASLSMAAGRGFAFVQTSMVTKNKLPKASMKVATQMANLLKLSCMRHCGRDRAKLKELLDFKKQIHLDLNPRTRVTARFLEYMAAKGLEPYLQYVYIPNLRVVDVRNAELEKQSCIFNWLKKTVGVTKIIRLVVEDDPADFHSDEVIEHSLREFDIEEWKWFRWDMCIDTIREAAPNVRELHLYWSGSRAVLKSWASRVDGLPALGQLEKICILRSQSKESRVRTNQILADFESNVRRAWIENWGLRLPARLPPKISVEAFTGREDLSRGLSEKELEEKGKKDRWLKCTESFGKLLRKWLNHHLLEADGDGKQVRLAEDKEIRVAVIDDGVNIDCDDIAENVEEGETFCDNGGHWPGYYQSSYGHGHLMACLIRDLCPRVKLYIAKLNEMWVDGRPRITPESAAKAIEWARSKDVDIISMSWTIEHVDEPAKSELEGAVNRAHADGILLVSACDDQGNISDHPYPAKNNEAKVLKIGSATTLGTRHKATNENLFDYIVPGSQDVARPAASPSHTTHQTTSPLSAAAPTVAVERPLFGSSIATARCAGLAAMILQCIALVHHPDDCHKRTVRTLENMKKMLDRMVEPGDSHAYIKVWTVFEQAMNKPGMGEDLEGSIIRKVAGEFVKRLAWEQPKMMEPRVTV</sequence>
<comment type="caution">
    <text evidence="5">The sequence shown here is derived from an EMBL/GenBank/DDBJ whole genome shotgun (WGS) entry which is preliminary data.</text>
</comment>
<feature type="compositionally biased region" description="Gly residues" evidence="3">
    <location>
        <begin position="587"/>
        <end position="609"/>
    </location>
</feature>
<keyword evidence="6" id="KW-1185">Reference proteome</keyword>
<evidence type="ECO:0000313" key="5">
    <source>
        <dbReference type="EMBL" id="KAK4141640.1"/>
    </source>
</evidence>
<dbReference type="EMBL" id="MU853608">
    <property type="protein sequence ID" value="KAK4141640.1"/>
    <property type="molecule type" value="Genomic_DNA"/>
</dbReference>
<feature type="compositionally biased region" description="Acidic residues" evidence="3">
    <location>
        <begin position="41"/>
        <end position="54"/>
    </location>
</feature>
<evidence type="ECO:0000259" key="4">
    <source>
        <dbReference type="Pfam" id="PF00082"/>
    </source>
</evidence>
<dbReference type="GO" id="GO:0004252">
    <property type="term" value="F:serine-type endopeptidase activity"/>
    <property type="evidence" value="ECO:0007669"/>
    <property type="project" value="UniProtKB-UniRule"/>
</dbReference>
<name>A0AAN6UYY3_9PEZI</name>
<dbReference type="Proteomes" id="UP001302676">
    <property type="component" value="Unassembled WGS sequence"/>
</dbReference>
<dbReference type="InterPro" id="IPR000209">
    <property type="entry name" value="Peptidase_S8/S53_dom"/>
</dbReference>
<gene>
    <name evidence="5" type="ORF">C8A04DRAFT_30750</name>
</gene>
<dbReference type="InterPro" id="IPR036770">
    <property type="entry name" value="Ankyrin_rpt-contain_sf"/>
</dbReference>
<feature type="region of interest" description="Disordered" evidence="3">
    <location>
        <begin position="318"/>
        <end position="337"/>
    </location>
</feature>
<feature type="region of interest" description="Disordered" evidence="3">
    <location>
        <begin position="110"/>
        <end position="153"/>
    </location>
</feature>
<feature type="region of interest" description="Disordered" evidence="3">
    <location>
        <begin position="262"/>
        <end position="286"/>
    </location>
</feature>
<dbReference type="SMART" id="SM00248">
    <property type="entry name" value="ANK"/>
    <property type="match status" value="3"/>
</dbReference>
<feature type="region of interest" description="Disordered" evidence="3">
    <location>
        <begin position="1117"/>
        <end position="1136"/>
    </location>
</feature>